<evidence type="ECO:0000256" key="1">
    <source>
        <dbReference type="SAM" id="MobiDB-lite"/>
    </source>
</evidence>
<feature type="compositionally biased region" description="Pro residues" evidence="1">
    <location>
        <begin position="72"/>
        <end position="86"/>
    </location>
</feature>
<evidence type="ECO:0000313" key="3">
    <source>
        <dbReference type="Proteomes" id="UP001487305"/>
    </source>
</evidence>
<evidence type="ECO:0000313" key="2">
    <source>
        <dbReference type="EMBL" id="MEQ3361648.1"/>
    </source>
</evidence>
<comment type="caution">
    <text evidence="2">The sequence shown here is derived from an EMBL/GenBank/DDBJ whole genome shotgun (WGS) entry which is preliminary data.</text>
</comment>
<organism evidence="2 3">
    <name type="scientific">Raoultibacter massiliensis</name>
    <dbReference type="NCBI Taxonomy" id="1852371"/>
    <lineage>
        <taxon>Bacteria</taxon>
        <taxon>Bacillati</taxon>
        <taxon>Actinomycetota</taxon>
        <taxon>Coriobacteriia</taxon>
        <taxon>Eggerthellales</taxon>
        <taxon>Eggerthellaceae</taxon>
        <taxon>Raoultibacter</taxon>
    </lineage>
</organism>
<dbReference type="InterPro" id="IPR038587">
    <property type="entry name" value="Ribosomal_eL40_sf"/>
</dbReference>
<reference evidence="2 3" key="1">
    <citation type="submission" date="2024-04" db="EMBL/GenBank/DDBJ databases">
        <title>Human intestinal bacterial collection.</title>
        <authorList>
            <person name="Pauvert C."/>
            <person name="Hitch T.C.A."/>
            <person name="Clavel T."/>
        </authorList>
    </citation>
    <scope>NUCLEOTIDE SEQUENCE [LARGE SCALE GENOMIC DNA]</scope>
    <source>
        <strain evidence="2 3">CLA-KB-H42</strain>
    </source>
</reference>
<protein>
    <submittedName>
        <fullName evidence="2">Uncharacterized protein</fullName>
    </submittedName>
</protein>
<gene>
    <name evidence="2" type="ORF">AAA083_01520</name>
</gene>
<name>A0ABV1J994_9ACTN</name>
<proteinExistence type="predicted"/>
<dbReference type="Gene3D" id="4.10.1060.50">
    <property type="match status" value="1"/>
</dbReference>
<feature type="region of interest" description="Disordered" evidence="1">
    <location>
        <begin position="48"/>
        <end position="86"/>
    </location>
</feature>
<dbReference type="Proteomes" id="UP001487305">
    <property type="component" value="Unassembled WGS sequence"/>
</dbReference>
<dbReference type="RefSeq" id="WP_146007902.1">
    <property type="nucleotide sequence ID" value="NZ_JBBNOP010000001.1"/>
</dbReference>
<accession>A0ABV1J994</accession>
<dbReference type="EMBL" id="JBBNOP010000001">
    <property type="protein sequence ID" value="MEQ3361648.1"/>
    <property type="molecule type" value="Genomic_DNA"/>
</dbReference>
<sequence length="86" mass="8555">MCYRPPQAEIAAAEAAGPKMKDCPECGASQPLTAKACSECGYKFPPMKLNKTAGPGGPASPAPKAPDAPAAPSAPNPPSAPKPPLS</sequence>
<keyword evidence="3" id="KW-1185">Reference proteome</keyword>